<evidence type="ECO:0000256" key="3">
    <source>
        <dbReference type="ARBA" id="ARBA00023026"/>
    </source>
</evidence>
<name>A0A163C110_DIDRA</name>
<dbReference type="PANTHER" id="PTHR43684">
    <property type="match status" value="1"/>
</dbReference>
<dbReference type="PANTHER" id="PTHR43684:SF4">
    <property type="entry name" value="ENOYL-COA HYDRATASE_ISOMERASE FAMILY PROTEIN (AFU_ORTHOLOGUE AFUA_1G01890)"/>
    <property type="match status" value="1"/>
</dbReference>
<dbReference type="SUPFAM" id="SSF52096">
    <property type="entry name" value="ClpP/crotonase"/>
    <property type="match status" value="1"/>
</dbReference>
<organism evidence="4 5">
    <name type="scientific">Didymella rabiei</name>
    <name type="common">Chickpea ascochyta blight fungus</name>
    <name type="synonym">Mycosphaerella rabiei</name>
    <dbReference type="NCBI Taxonomy" id="5454"/>
    <lineage>
        <taxon>Eukaryota</taxon>
        <taxon>Fungi</taxon>
        <taxon>Dikarya</taxon>
        <taxon>Ascomycota</taxon>
        <taxon>Pezizomycotina</taxon>
        <taxon>Dothideomycetes</taxon>
        <taxon>Pleosporomycetidae</taxon>
        <taxon>Pleosporales</taxon>
        <taxon>Pleosporineae</taxon>
        <taxon>Didymellaceae</taxon>
        <taxon>Ascochyta</taxon>
    </lineage>
</organism>
<dbReference type="Gene3D" id="1.10.12.10">
    <property type="entry name" value="Lyase 2-enoyl-coa Hydratase, Chain A, domain 2"/>
    <property type="match status" value="1"/>
</dbReference>
<proteinExistence type="inferred from homology"/>
<dbReference type="STRING" id="5454.A0A163C110"/>
<protein>
    <submittedName>
        <fullName evidence="4">Catalytic</fullName>
    </submittedName>
</protein>
<dbReference type="InterPro" id="IPR051053">
    <property type="entry name" value="ECH/Chromodomain_protein"/>
</dbReference>
<dbReference type="Proteomes" id="UP000076837">
    <property type="component" value="Unassembled WGS sequence"/>
</dbReference>
<comment type="pathway">
    <text evidence="1">Mycotoxin biosynthesis.</text>
</comment>
<dbReference type="InterPro" id="IPR014748">
    <property type="entry name" value="Enoyl-CoA_hydra_C"/>
</dbReference>
<comment type="caution">
    <text evidence="4">The sequence shown here is derived from an EMBL/GenBank/DDBJ whole genome shotgun (WGS) entry which is preliminary data.</text>
</comment>
<accession>A0A163C110</accession>
<dbReference type="CDD" id="cd06558">
    <property type="entry name" value="crotonase-like"/>
    <property type="match status" value="1"/>
</dbReference>
<dbReference type="EMBL" id="JYNV01000224">
    <property type="protein sequence ID" value="KZM22140.1"/>
    <property type="molecule type" value="Genomic_DNA"/>
</dbReference>
<sequence>MSPRQVSPRHMPDITLPASYDDLNAQWTCIRTTHHAAEPGIIVLTLYRPGKHNAFTDTMRAEMERAYAMFDADARVRCIVVTGDGRIFCAGADLDVGFGGGVAGEEAERVQDHRDGGGRVTLSIFHCRKPTIGALQGSAVGIGITMTLPMNIRLCYRDAKIGFVFARRGLVMEACSSFFLPRLIGHSRAMQAVTTGSVYLARDKVFDGLFSELLDSPDEVLPRALQVAEDVVRNTSVVSTYLMKEMMYRDAGSPEGQHLLDSRVIYELFGSPDNTEGVQSFLQKRPAQFSGTMDNTNVTGYPWWMPIDTLGRAKVDPSGKPKI</sequence>
<evidence type="ECO:0000256" key="2">
    <source>
        <dbReference type="ARBA" id="ARBA00005254"/>
    </source>
</evidence>
<dbReference type="OrthoDB" id="2018133at2759"/>
<evidence type="ECO:0000313" key="4">
    <source>
        <dbReference type="EMBL" id="KZM22140.1"/>
    </source>
</evidence>
<dbReference type="Gene3D" id="3.90.226.10">
    <property type="entry name" value="2-enoyl-CoA Hydratase, Chain A, domain 1"/>
    <property type="match status" value="1"/>
</dbReference>
<keyword evidence="5" id="KW-1185">Reference proteome</keyword>
<evidence type="ECO:0000313" key="5">
    <source>
        <dbReference type="Proteomes" id="UP000076837"/>
    </source>
</evidence>
<dbReference type="AlphaFoldDB" id="A0A163C110"/>
<evidence type="ECO:0000256" key="1">
    <source>
        <dbReference type="ARBA" id="ARBA00004685"/>
    </source>
</evidence>
<gene>
    <name evidence="4" type="ORF">ST47_g6721</name>
</gene>
<dbReference type="Pfam" id="PF00378">
    <property type="entry name" value="ECH_1"/>
    <property type="match status" value="1"/>
</dbReference>
<dbReference type="InterPro" id="IPR001753">
    <property type="entry name" value="Enoyl-CoA_hydra/iso"/>
</dbReference>
<comment type="similarity">
    <text evidence="2">Belongs to the enoyl-CoA hydratase/isomerase family.</text>
</comment>
<reference evidence="4 5" key="1">
    <citation type="journal article" date="2016" name="Sci. Rep.">
        <title>Draft genome sequencing and secretome analysis of fungal phytopathogen Ascochyta rabiei provides insight into the necrotrophic effector repertoire.</title>
        <authorList>
            <person name="Verma S."/>
            <person name="Gazara R.K."/>
            <person name="Nizam S."/>
            <person name="Parween S."/>
            <person name="Chattopadhyay D."/>
            <person name="Verma P.K."/>
        </authorList>
    </citation>
    <scope>NUCLEOTIDE SEQUENCE [LARGE SCALE GENOMIC DNA]</scope>
    <source>
        <strain evidence="4 5">ArDII</strain>
    </source>
</reference>
<dbReference type="InterPro" id="IPR029045">
    <property type="entry name" value="ClpP/crotonase-like_dom_sf"/>
</dbReference>
<keyword evidence="3" id="KW-0843">Virulence</keyword>